<organism evidence="1 2">
    <name type="scientific">Sinanodonta woodiana</name>
    <name type="common">Chinese pond mussel</name>
    <name type="synonym">Anodonta woodiana</name>
    <dbReference type="NCBI Taxonomy" id="1069815"/>
    <lineage>
        <taxon>Eukaryota</taxon>
        <taxon>Metazoa</taxon>
        <taxon>Spiralia</taxon>
        <taxon>Lophotrochozoa</taxon>
        <taxon>Mollusca</taxon>
        <taxon>Bivalvia</taxon>
        <taxon>Autobranchia</taxon>
        <taxon>Heteroconchia</taxon>
        <taxon>Palaeoheterodonta</taxon>
        <taxon>Unionida</taxon>
        <taxon>Unionoidea</taxon>
        <taxon>Unionidae</taxon>
        <taxon>Unioninae</taxon>
        <taxon>Sinanodonta</taxon>
    </lineage>
</organism>
<keyword evidence="2" id="KW-1185">Reference proteome</keyword>
<proteinExistence type="predicted"/>
<gene>
    <name evidence="1" type="ORF">ACJMK2_031126</name>
</gene>
<dbReference type="Proteomes" id="UP001634394">
    <property type="component" value="Unassembled WGS sequence"/>
</dbReference>
<dbReference type="Gene3D" id="3.30.420.40">
    <property type="match status" value="1"/>
</dbReference>
<accession>A0ABD3X1C8</accession>
<dbReference type="PANTHER" id="PTHR14187">
    <property type="entry name" value="ALPHA KINASE/ELONGATION FACTOR 2 KINASE"/>
    <property type="match status" value="1"/>
</dbReference>
<evidence type="ECO:0000313" key="2">
    <source>
        <dbReference type="Proteomes" id="UP001634394"/>
    </source>
</evidence>
<name>A0ABD3X1C8_SINWO</name>
<sequence length="223" mass="25348">MPAIEVFSMAIRYLKDDLLDTLKSRLDLRENDFHWVLPVPATWTVSAKEFLREAAIKAGIEGANLIIVLEPDAAAAHCQLLPLDDLSCGGRFDDDRYMDSTAVFTVHERQPNGTIKHVQNVSSGPWGIPKVNEVFTQMIINIVGDLTFKQFCCKYKCDLAYMLRDVEAKTNKIRINDNHTIAIRVPYALEEVYQKITGKTVQEAIEQSTYKGKIHWMAEKNVF</sequence>
<reference evidence="1 2" key="1">
    <citation type="submission" date="2024-11" db="EMBL/GenBank/DDBJ databases">
        <title>Chromosome-level genome assembly of the freshwater bivalve Anodonta woodiana.</title>
        <authorList>
            <person name="Chen X."/>
        </authorList>
    </citation>
    <scope>NUCLEOTIDE SEQUENCE [LARGE SCALE GENOMIC DNA]</scope>
    <source>
        <strain evidence="1">MN2024</strain>
        <tissue evidence="1">Gills</tissue>
    </source>
</reference>
<comment type="caution">
    <text evidence="1">The sequence shown here is derived from an EMBL/GenBank/DDBJ whole genome shotgun (WGS) entry which is preliminary data.</text>
</comment>
<protein>
    <submittedName>
        <fullName evidence="1">Uncharacterized protein</fullName>
    </submittedName>
</protein>
<dbReference type="AlphaFoldDB" id="A0ABD3X1C8"/>
<dbReference type="EMBL" id="JBJQND010000004">
    <property type="protein sequence ID" value="KAL3878798.1"/>
    <property type="molecule type" value="Genomic_DNA"/>
</dbReference>
<dbReference type="SUPFAM" id="SSF53067">
    <property type="entry name" value="Actin-like ATPase domain"/>
    <property type="match status" value="1"/>
</dbReference>
<dbReference type="PANTHER" id="PTHR14187:SF5">
    <property type="entry name" value="HEAT SHOCK 70 KDA PROTEIN 12A"/>
    <property type="match status" value="1"/>
</dbReference>
<dbReference type="InterPro" id="IPR043129">
    <property type="entry name" value="ATPase_NBD"/>
</dbReference>
<evidence type="ECO:0000313" key="1">
    <source>
        <dbReference type="EMBL" id="KAL3878798.1"/>
    </source>
</evidence>